<sequence length="111" mass="12222">MAIRLEVFCDEQGFSADIEVDEMDAVSTHFLLFPSADIGRVAVLKAGRMKGAGKALMLGVENEARKQGTFRICKLHSQCIAEKFYASCGFVSEGDVFDEEGCPHIMMVKKL</sequence>
<dbReference type="OrthoDB" id="329272at2759"/>
<dbReference type="GO" id="GO:0016747">
    <property type="term" value="F:acyltransferase activity, transferring groups other than amino-acyl groups"/>
    <property type="evidence" value="ECO:0007669"/>
    <property type="project" value="InterPro"/>
</dbReference>
<feature type="domain" description="N-acetyltransferase" evidence="1">
    <location>
        <begin position="1"/>
        <end position="111"/>
    </location>
</feature>
<dbReference type="SUPFAM" id="SSF55729">
    <property type="entry name" value="Acyl-CoA N-acyltransferases (Nat)"/>
    <property type="match status" value="1"/>
</dbReference>
<dbReference type="STRING" id="329046.A0A1Y2D1T3"/>
<accession>A0A1Y2D1T3</accession>
<reference evidence="2 3" key="1">
    <citation type="submission" date="2016-07" db="EMBL/GenBank/DDBJ databases">
        <title>Pervasive Adenine N6-methylation of Active Genes in Fungi.</title>
        <authorList>
            <consortium name="DOE Joint Genome Institute"/>
            <person name="Mondo S.J."/>
            <person name="Dannebaum R.O."/>
            <person name="Kuo R.C."/>
            <person name="Labutti K."/>
            <person name="Haridas S."/>
            <person name="Kuo A."/>
            <person name="Salamov A."/>
            <person name="Ahrendt S.R."/>
            <person name="Lipzen A."/>
            <person name="Sullivan W."/>
            <person name="Andreopoulos W.B."/>
            <person name="Clum A."/>
            <person name="Lindquist E."/>
            <person name="Daum C."/>
            <person name="Ramamoorthy G.K."/>
            <person name="Gryganskyi A."/>
            <person name="Culley D."/>
            <person name="Magnuson J.K."/>
            <person name="James T.Y."/>
            <person name="O'Malley M.A."/>
            <person name="Stajich J.E."/>
            <person name="Spatafora J.W."/>
            <person name="Visel A."/>
            <person name="Grigoriev I.V."/>
        </authorList>
    </citation>
    <scope>NUCLEOTIDE SEQUENCE [LARGE SCALE GENOMIC DNA]</scope>
    <source>
        <strain evidence="2 3">JEL800</strain>
    </source>
</reference>
<dbReference type="UniPathway" id="UPA00113">
    <property type="reaction ID" value="UER00529"/>
</dbReference>
<dbReference type="Proteomes" id="UP000193642">
    <property type="component" value="Unassembled WGS sequence"/>
</dbReference>
<dbReference type="CDD" id="cd04301">
    <property type="entry name" value="NAT_SF"/>
    <property type="match status" value="1"/>
</dbReference>
<dbReference type="AlphaFoldDB" id="A0A1Y2D1T3"/>
<name>A0A1Y2D1T3_9FUNG</name>
<organism evidence="2 3">
    <name type="scientific">Rhizoclosmatium globosum</name>
    <dbReference type="NCBI Taxonomy" id="329046"/>
    <lineage>
        <taxon>Eukaryota</taxon>
        <taxon>Fungi</taxon>
        <taxon>Fungi incertae sedis</taxon>
        <taxon>Chytridiomycota</taxon>
        <taxon>Chytridiomycota incertae sedis</taxon>
        <taxon>Chytridiomycetes</taxon>
        <taxon>Chytridiales</taxon>
        <taxon>Chytriomycetaceae</taxon>
        <taxon>Rhizoclosmatium</taxon>
    </lineage>
</organism>
<dbReference type="InterPro" id="IPR016181">
    <property type="entry name" value="Acyl_CoA_acyltransferase"/>
</dbReference>
<dbReference type="Gene3D" id="3.40.630.30">
    <property type="match status" value="1"/>
</dbReference>
<keyword evidence="3" id="KW-1185">Reference proteome</keyword>
<dbReference type="GO" id="GO:0006048">
    <property type="term" value="P:UDP-N-acetylglucosamine biosynthetic process"/>
    <property type="evidence" value="ECO:0007669"/>
    <property type="project" value="UniProtKB-UniPathway"/>
</dbReference>
<comment type="caution">
    <text evidence="2">The sequence shown here is derived from an EMBL/GenBank/DDBJ whole genome shotgun (WGS) entry which is preliminary data.</text>
</comment>
<evidence type="ECO:0000313" key="2">
    <source>
        <dbReference type="EMBL" id="ORY53242.1"/>
    </source>
</evidence>
<dbReference type="EMBL" id="MCGO01000002">
    <property type="protein sequence ID" value="ORY53242.1"/>
    <property type="molecule type" value="Genomic_DNA"/>
</dbReference>
<protein>
    <submittedName>
        <fullName evidence="2">GCN5-related N-acetyltransferase</fullName>
    </submittedName>
</protein>
<dbReference type="Pfam" id="PF13673">
    <property type="entry name" value="Acetyltransf_10"/>
    <property type="match status" value="1"/>
</dbReference>
<proteinExistence type="predicted"/>
<gene>
    <name evidence="2" type="ORF">BCR33DRAFT_711574</name>
</gene>
<evidence type="ECO:0000259" key="1">
    <source>
        <dbReference type="PROSITE" id="PS51186"/>
    </source>
</evidence>
<evidence type="ECO:0000313" key="3">
    <source>
        <dbReference type="Proteomes" id="UP000193642"/>
    </source>
</evidence>
<keyword evidence="2" id="KW-0808">Transferase</keyword>
<dbReference type="InterPro" id="IPR000182">
    <property type="entry name" value="GNAT_dom"/>
</dbReference>
<dbReference type="PROSITE" id="PS51186">
    <property type="entry name" value="GNAT"/>
    <property type="match status" value="1"/>
</dbReference>